<reference evidence="9 10" key="1">
    <citation type="submission" date="2019-03" db="EMBL/GenBank/DDBJ databases">
        <title>Genomic Encyclopedia of Type Strains, Phase IV (KMG-IV): sequencing the most valuable type-strain genomes for metagenomic binning, comparative biology and taxonomic classification.</title>
        <authorList>
            <person name="Goeker M."/>
        </authorList>
    </citation>
    <scope>NUCLEOTIDE SEQUENCE [LARGE SCALE GENOMIC DNA]</scope>
    <source>
        <strain evidence="9 10">DSM 23917</strain>
    </source>
</reference>
<dbReference type="GO" id="GO:0044027">
    <property type="term" value="P:negative regulation of gene expression via chromosomal CpG island methylation"/>
    <property type="evidence" value="ECO:0007669"/>
    <property type="project" value="TreeGrafter"/>
</dbReference>
<evidence type="ECO:0000313" key="9">
    <source>
        <dbReference type="EMBL" id="TCO95926.1"/>
    </source>
</evidence>
<proteinExistence type="inferred from homology"/>
<dbReference type="EC" id="2.1.1.37" evidence="1"/>
<dbReference type="PANTHER" id="PTHR10629">
    <property type="entry name" value="CYTOSINE-SPECIFIC METHYLTRANSFERASE"/>
    <property type="match status" value="1"/>
</dbReference>
<gene>
    <name evidence="9" type="ORF">EV202_10225</name>
</gene>
<evidence type="ECO:0000256" key="6">
    <source>
        <dbReference type="ARBA" id="ARBA00047422"/>
    </source>
</evidence>
<name>A0A4R2LWH4_9BACE</name>
<evidence type="ECO:0000256" key="4">
    <source>
        <dbReference type="ARBA" id="ARBA00022691"/>
    </source>
</evidence>
<dbReference type="Gene3D" id="3.40.50.150">
    <property type="entry name" value="Vaccinia Virus protein VP39"/>
    <property type="match status" value="1"/>
</dbReference>
<dbReference type="SUPFAM" id="SSF53335">
    <property type="entry name" value="S-adenosyl-L-methionine-dependent methyltransferases"/>
    <property type="match status" value="1"/>
</dbReference>
<sequence>MNIPILSYFSGGGFLDLGFEQEGFEIIWSNEISVEISKIYNSGMSSTLEKEMNISSNESIEDINISSLKKKIVKKIDTPIWGIIGGPPCPDFSIGGKNKGKNGERGKLSKTYVDHICTLKPSFFIFENVKGLIKTKKHQEFFIELIQQLQENGYAVDSKLLNALDFGIPQDRERIILLGIRKGLFRKIFRKNYSSQSDWFPWPTEKYPKAKNAFEWDKIDDFEALKKIPDELKVGSYIINQEELGKLPNSDEYFKPKSSKFNEIEEGDTSRKSFKKLHRNKFSPTAAYGNNEVHLHPEQKRRLSVREALRIQTVPDSYVISGDISLSTKFKVIGNGVPVKLSNEIAKSMKKLLDRIIE</sequence>
<evidence type="ECO:0000256" key="1">
    <source>
        <dbReference type="ARBA" id="ARBA00011975"/>
    </source>
</evidence>
<dbReference type="InterPro" id="IPR050390">
    <property type="entry name" value="C5-Methyltransferase"/>
</dbReference>
<dbReference type="GO" id="GO:0009307">
    <property type="term" value="P:DNA restriction-modification system"/>
    <property type="evidence" value="ECO:0007669"/>
    <property type="project" value="UniProtKB-KW"/>
</dbReference>
<evidence type="ECO:0000313" key="10">
    <source>
        <dbReference type="Proteomes" id="UP000295600"/>
    </source>
</evidence>
<accession>A0A4R2LWH4</accession>
<comment type="caution">
    <text evidence="9">The sequence shown here is derived from an EMBL/GenBank/DDBJ whole genome shotgun (WGS) entry which is preliminary data.</text>
</comment>
<dbReference type="NCBIfam" id="TIGR00675">
    <property type="entry name" value="dcm"/>
    <property type="match status" value="1"/>
</dbReference>
<dbReference type="GO" id="GO:0003677">
    <property type="term" value="F:DNA binding"/>
    <property type="evidence" value="ECO:0007669"/>
    <property type="project" value="TreeGrafter"/>
</dbReference>
<comment type="similarity">
    <text evidence="7 8">Belongs to the class I-like SAM-binding methyltransferase superfamily. C5-methyltransferase family.</text>
</comment>
<dbReference type="AlphaFoldDB" id="A0A4R2LWH4"/>
<dbReference type="Pfam" id="PF00145">
    <property type="entry name" value="DNA_methylase"/>
    <property type="match status" value="1"/>
</dbReference>
<dbReference type="GO" id="GO:0032259">
    <property type="term" value="P:methylation"/>
    <property type="evidence" value="ECO:0007669"/>
    <property type="project" value="UniProtKB-KW"/>
</dbReference>
<evidence type="ECO:0000256" key="3">
    <source>
        <dbReference type="ARBA" id="ARBA00022679"/>
    </source>
</evidence>
<dbReference type="Proteomes" id="UP000295600">
    <property type="component" value="Unassembled WGS sequence"/>
</dbReference>
<dbReference type="PANTHER" id="PTHR10629:SF52">
    <property type="entry name" value="DNA (CYTOSINE-5)-METHYLTRANSFERASE 1"/>
    <property type="match status" value="1"/>
</dbReference>
<comment type="catalytic activity">
    <reaction evidence="6">
        <text>a 2'-deoxycytidine in DNA + S-adenosyl-L-methionine = a 5-methyl-2'-deoxycytidine in DNA + S-adenosyl-L-homocysteine + H(+)</text>
        <dbReference type="Rhea" id="RHEA:13681"/>
        <dbReference type="Rhea" id="RHEA-COMP:11369"/>
        <dbReference type="Rhea" id="RHEA-COMP:11370"/>
        <dbReference type="ChEBI" id="CHEBI:15378"/>
        <dbReference type="ChEBI" id="CHEBI:57856"/>
        <dbReference type="ChEBI" id="CHEBI:59789"/>
        <dbReference type="ChEBI" id="CHEBI:85452"/>
        <dbReference type="ChEBI" id="CHEBI:85454"/>
        <dbReference type="EC" id="2.1.1.37"/>
    </reaction>
</comment>
<evidence type="ECO:0000256" key="8">
    <source>
        <dbReference type="RuleBase" id="RU000416"/>
    </source>
</evidence>
<keyword evidence="3 7" id="KW-0808">Transferase</keyword>
<dbReference type="InterPro" id="IPR029063">
    <property type="entry name" value="SAM-dependent_MTases_sf"/>
</dbReference>
<evidence type="ECO:0000256" key="2">
    <source>
        <dbReference type="ARBA" id="ARBA00022603"/>
    </source>
</evidence>
<keyword evidence="2 7" id="KW-0489">Methyltransferase</keyword>
<dbReference type="RefSeq" id="WP_021680136.1">
    <property type="nucleotide sequence ID" value="NZ_SLXB01000002.1"/>
</dbReference>
<keyword evidence="5" id="KW-0680">Restriction system</keyword>
<dbReference type="InterPro" id="IPR001525">
    <property type="entry name" value="C5_MeTfrase"/>
</dbReference>
<feature type="active site" evidence="7">
    <location>
        <position position="89"/>
    </location>
</feature>
<dbReference type="PROSITE" id="PS51679">
    <property type="entry name" value="SAM_MT_C5"/>
    <property type="match status" value="1"/>
</dbReference>
<dbReference type="Gene3D" id="3.90.120.10">
    <property type="entry name" value="DNA Methylase, subunit A, domain 2"/>
    <property type="match status" value="1"/>
</dbReference>
<dbReference type="EMBL" id="SLXB01000002">
    <property type="protein sequence ID" value="TCO95926.1"/>
    <property type="molecule type" value="Genomic_DNA"/>
</dbReference>
<keyword evidence="4 7" id="KW-0949">S-adenosyl-L-methionine</keyword>
<organism evidence="9 10">
    <name type="scientific">Prevotella heparinolytica</name>
    <dbReference type="NCBI Taxonomy" id="28113"/>
    <lineage>
        <taxon>Bacteria</taxon>
        <taxon>Pseudomonadati</taxon>
        <taxon>Bacteroidota</taxon>
        <taxon>Bacteroidia</taxon>
        <taxon>Bacteroidales</taxon>
        <taxon>Bacteroidaceae</taxon>
        <taxon>Bacteroides</taxon>
    </lineage>
</organism>
<protein>
    <recommendedName>
        <fullName evidence="1">DNA (cytosine-5-)-methyltransferase</fullName>
        <ecNumber evidence="1">2.1.1.37</ecNumber>
    </recommendedName>
</protein>
<evidence type="ECO:0000256" key="5">
    <source>
        <dbReference type="ARBA" id="ARBA00022747"/>
    </source>
</evidence>
<dbReference type="PRINTS" id="PR00105">
    <property type="entry name" value="C5METTRFRASE"/>
</dbReference>
<dbReference type="GO" id="GO:0003886">
    <property type="term" value="F:DNA (cytosine-5-)-methyltransferase activity"/>
    <property type="evidence" value="ECO:0007669"/>
    <property type="project" value="UniProtKB-EC"/>
</dbReference>
<evidence type="ECO:0000256" key="7">
    <source>
        <dbReference type="PROSITE-ProRule" id="PRU01016"/>
    </source>
</evidence>